<evidence type="ECO:0000313" key="4">
    <source>
        <dbReference type="Proteomes" id="UP000663881"/>
    </source>
</evidence>
<dbReference type="Proteomes" id="UP000663881">
    <property type="component" value="Unassembled WGS sequence"/>
</dbReference>
<dbReference type="InterPro" id="IPR032854">
    <property type="entry name" value="ALKBH3"/>
</dbReference>
<protein>
    <recommendedName>
        <fullName evidence="5">Alpha-ketoglutarate-dependent dioxygenase AlkB-like domain-containing protein</fullName>
    </recommendedName>
</protein>
<dbReference type="InterPro" id="IPR037151">
    <property type="entry name" value="AlkB-like_sf"/>
</dbReference>
<accession>A0A820PJP6</accession>
<dbReference type="GO" id="GO:0006307">
    <property type="term" value="P:DNA alkylation repair"/>
    <property type="evidence" value="ECO:0007669"/>
    <property type="project" value="InterPro"/>
</dbReference>
<dbReference type="PANTHER" id="PTHR31212:SF5">
    <property type="entry name" value="ISOCHORISMATASE FAMILY PROTEIN FAMILY (AFU_ORTHOLOGUE AFUA_3G14500)"/>
    <property type="match status" value="1"/>
</dbReference>
<comment type="caution">
    <text evidence="3">The sequence shown here is derived from an EMBL/GenBank/DDBJ whole genome shotgun (WGS) entry which is preliminary data.</text>
</comment>
<gene>
    <name evidence="3" type="ORF">OKA104_LOCUS51537</name>
</gene>
<name>A0A820PJP6_9BILA</name>
<proteinExistence type="predicted"/>
<organism evidence="3 4">
    <name type="scientific">Adineta steineri</name>
    <dbReference type="NCBI Taxonomy" id="433720"/>
    <lineage>
        <taxon>Eukaryota</taxon>
        <taxon>Metazoa</taxon>
        <taxon>Spiralia</taxon>
        <taxon>Gnathifera</taxon>
        <taxon>Rotifera</taxon>
        <taxon>Eurotatoria</taxon>
        <taxon>Bdelloidea</taxon>
        <taxon>Adinetida</taxon>
        <taxon>Adinetidae</taxon>
        <taxon>Adineta</taxon>
    </lineage>
</organism>
<dbReference type="AlphaFoldDB" id="A0A820PJP6"/>
<dbReference type="EMBL" id="CAJOAY010028122">
    <property type="protein sequence ID" value="CAF4403613.1"/>
    <property type="molecule type" value="Genomic_DNA"/>
</dbReference>
<reference evidence="3" key="1">
    <citation type="submission" date="2021-02" db="EMBL/GenBank/DDBJ databases">
        <authorList>
            <person name="Nowell W R."/>
        </authorList>
    </citation>
    <scope>NUCLEOTIDE SEQUENCE</scope>
</reference>
<dbReference type="SUPFAM" id="SSF51197">
    <property type="entry name" value="Clavaminate synthase-like"/>
    <property type="match status" value="1"/>
</dbReference>
<dbReference type="GO" id="GO:0051213">
    <property type="term" value="F:dioxygenase activity"/>
    <property type="evidence" value="ECO:0007669"/>
    <property type="project" value="InterPro"/>
</dbReference>
<keyword evidence="2" id="KW-0472">Membrane</keyword>
<evidence type="ECO:0000313" key="3">
    <source>
        <dbReference type="EMBL" id="CAF4403613.1"/>
    </source>
</evidence>
<sequence>MDLVKKQESTLDGPSQLKINLPGNSLFLLDEETNRHYVHGIKKEKSQIGERISIVFRHVLTYKTQNGKLYGNGLTYSTKQDIIQGETRQKLYKFAFTFFLAACLTWMFPFFSTNVFKLISGGIYWLSVSFISELVQQAI</sequence>
<feature type="non-terminal residue" evidence="3">
    <location>
        <position position="139"/>
    </location>
</feature>
<feature type="transmembrane region" description="Helical" evidence="2">
    <location>
        <begin position="91"/>
        <end position="109"/>
    </location>
</feature>
<dbReference type="Gene3D" id="2.60.120.590">
    <property type="entry name" value="Alpha-ketoglutarate-dependent dioxygenase AlkB-like"/>
    <property type="match status" value="1"/>
</dbReference>
<keyword evidence="2" id="KW-1133">Transmembrane helix</keyword>
<dbReference type="PANTHER" id="PTHR31212">
    <property type="entry name" value="ALPHA-KETOGLUTARATE-DEPENDENT DIOXYGENASE ALKB HOMOLOG 3"/>
    <property type="match status" value="1"/>
</dbReference>
<evidence type="ECO:0000256" key="1">
    <source>
        <dbReference type="ARBA" id="ARBA00001954"/>
    </source>
</evidence>
<keyword evidence="2" id="KW-0812">Transmembrane</keyword>
<evidence type="ECO:0008006" key="5">
    <source>
        <dbReference type="Google" id="ProtNLM"/>
    </source>
</evidence>
<evidence type="ECO:0000256" key="2">
    <source>
        <dbReference type="SAM" id="Phobius"/>
    </source>
</evidence>
<comment type="cofactor">
    <cofactor evidence="1">
        <name>Fe(2+)</name>
        <dbReference type="ChEBI" id="CHEBI:29033"/>
    </cofactor>
</comment>